<evidence type="ECO:0000256" key="5">
    <source>
        <dbReference type="ARBA" id="ARBA00022692"/>
    </source>
</evidence>
<evidence type="ECO:0000256" key="9">
    <source>
        <dbReference type="ARBA" id="ARBA00023136"/>
    </source>
</evidence>
<feature type="transmembrane region" description="Helical" evidence="10">
    <location>
        <begin position="352"/>
        <end position="372"/>
    </location>
</feature>
<feature type="transmembrane region" description="Helical" evidence="10">
    <location>
        <begin position="160"/>
        <end position="181"/>
    </location>
</feature>
<keyword evidence="6" id="KW-0630">Potassium</keyword>
<evidence type="ECO:0000256" key="7">
    <source>
        <dbReference type="ARBA" id="ARBA00022989"/>
    </source>
</evidence>
<dbReference type="PANTHER" id="PTHR32024:SF1">
    <property type="entry name" value="KTR SYSTEM POTASSIUM UPTAKE PROTEIN B"/>
    <property type="match status" value="1"/>
</dbReference>
<gene>
    <name evidence="11" type="ORF">K5V21_05410</name>
</gene>
<keyword evidence="3" id="KW-1003">Cell membrane</keyword>
<comment type="subcellular location">
    <subcellularLocation>
        <location evidence="1">Cell membrane</location>
        <topology evidence="1">Multi-pass membrane protein</topology>
    </subcellularLocation>
</comment>
<evidence type="ECO:0000313" key="11">
    <source>
        <dbReference type="EMBL" id="MBY0754889.1"/>
    </source>
</evidence>
<feature type="transmembrane region" description="Helical" evidence="10">
    <location>
        <begin position="128"/>
        <end position="148"/>
    </location>
</feature>
<evidence type="ECO:0000256" key="4">
    <source>
        <dbReference type="ARBA" id="ARBA00022538"/>
    </source>
</evidence>
<feature type="transmembrane region" description="Helical" evidence="10">
    <location>
        <begin position="312"/>
        <end position="331"/>
    </location>
</feature>
<sequence length="448" mass="48463">MKKFSIKKLRLSGVQILALGFIIVILIGGILLSLPISSANGESTNFLDALFTSTSAVCVTGLVTLDTGTHWNEFGQIVIMLLIEVGGLGFMSFATFIAVLLGKKITLRDRLLMQEAMNTFNIQGLVRMVRYVLGFTFSVQFFGALLLSTQFIPQFGFLKGVYFSIFHSISAFCNAGFDLFGGFSSVTAYSSNAVVLLTISSLIIIGGLGFTVWLELYNYRGLRKLSVHSKIVILITVVLLIGGTILMYLFEMNNPQTIGNMGFGDKILNSYFASASPRTAGFNSVSTDGMTNSGKFLTIILMFIGGSPGSTAGGLKTATFGIVILTVISVIRGREDTQVFGRRFSKELVYKSFALLIIGMALVIGVSMLLSITDPNESFINILYEATSAFGTVGLTTGVTQRLSTAGKIIIMITMYCGRVGPMTVALAFLRNKKKQTHKYPEGKILIG</sequence>
<comment type="caution">
    <text evidence="11">The sequence shown here is derived from an EMBL/GenBank/DDBJ whole genome shotgun (WGS) entry which is preliminary data.</text>
</comment>
<dbReference type="EMBL" id="JAIKTU010000004">
    <property type="protein sequence ID" value="MBY0754889.1"/>
    <property type="molecule type" value="Genomic_DNA"/>
</dbReference>
<reference evidence="11 12" key="1">
    <citation type="journal article" date="2021" name="Cell Host Microbe">
        <title>in vivo commensal control of Clostridioides difficile virulence.</title>
        <authorList>
            <person name="Girinathan B.P."/>
            <person name="Dibenedetto N."/>
            <person name="Worley J.N."/>
            <person name="Peltier J."/>
            <person name="Arrieta-Ortiz M.L."/>
            <person name="Rupa Christinal Immanuel S."/>
            <person name="Lavin R."/>
            <person name="Delaney M.L."/>
            <person name="Cummins C."/>
            <person name="Hoffmann M."/>
            <person name="Luo Y."/>
            <person name="Gonzalez-Escalona N."/>
            <person name="Allard M."/>
            <person name="Onderdonk A.B."/>
            <person name="Gerber G.K."/>
            <person name="Sonenshein A.L."/>
            <person name="Baliga N."/>
            <person name="Dupuy B."/>
            <person name="Bry L."/>
        </authorList>
    </citation>
    <scope>NUCLEOTIDE SEQUENCE [LARGE SCALE GENOMIC DNA]</scope>
    <source>
        <strain evidence="11 12">DSM 599</strain>
    </source>
</reference>
<evidence type="ECO:0000256" key="1">
    <source>
        <dbReference type="ARBA" id="ARBA00004651"/>
    </source>
</evidence>
<keyword evidence="8" id="KW-0406">Ion transport</keyword>
<evidence type="ECO:0000256" key="10">
    <source>
        <dbReference type="SAM" id="Phobius"/>
    </source>
</evidence>
<feature type="transmembrane region" description="Helical" evidence="10">
    <location>
        <begin position="193"/>
        <end position="219"/>
    </location>
</feature>
<evidence type="ECO:0000256" key="8">
    <source>
        <dbReference type="ARBA" id="ARBA00023065"/>
    </source>
</evidence>
<keyword evidence="7 10" id="KW-1133">Transmembrane helix</keyword>
<evidence type="ECO:0000256" key="6">
    <source>
        <dbReference type="ARBA" id="ARBA00022958"/>
    </source>
</evidence>
<keyword evidence="9 10" id="KW-0472">Membrane</keyword>
<dbReference type="NCBIfam" id="TIGR00933">
    <property type="entry name" value="2a38"/>
    <property type="match status" value="1"/>
</dbReference>
<feature type="transmembrane region" description="Helical" evidence="10">
    <location>
        <begin position="409"/>
        <end position="430"/>
    </location>
</feature>
<feature type="transmembrane region" description="Helical" evidence="10">
    <location>
        <begin position="77"/>
        <end position="101"/>
    </location>
</feature>
<feature type="transmembrane region" description="Helical" evidence="10">
    <location>
        <begin position="231"/>
        <end position="250"/>
    </location>
</feature>
<evidence type="ECO:0000313" key="12">
    <source>
        <dbReference type="Proteomes" id="UP001299068"/>
    </source>
</evidence>
<feature type="transmembrane region" description="Helical" evidence="10">
    <location>
        <begin position="12"/>
        <end position="34"/>
    </location>
</feature>
<accession>A0ABS7KVP8</accession>
<dbReference type="PANTHER" id="PTHR32024">
    <property type="entry name" value="TRK SYSTEM POTASSIUM UPTAKE PROTEIN TRKG-RELATED"/>
    <property type="match status" value="1"/>
</dbReference>
<dbReference type="Pfam" id="PF02386">
    <property type="entry name" value="TrkH"/>
    <property type="match status" value="1"/>
</dbReference>
<keyword evidence="5 10" id="KW-0812">Transmembrane</keyword>
<protein>
    <submittedName>
        <fullName evidence="11">TrkH family potassium uptake protein</fullName>
    </submittedName>
</protein>
<proteinExistence type="predicted"/>
<dbReference type="InterPro" id="IPR003445">
    <property type="entry name" value="Cat_transpt"/>
</dbReference>
<keyword evidence="4" id="KW-0633">Potassium transport</keyword>
<dbReference type="Proteomes" id="UP001299068">
    <property type="component" value="Unassembled WGS sequence"/>
</dbReference>
<keyword evidence="12" id="KW-1185">Reference proteome</keyword>
<name>A0ABS7KVP8_CLOSR</name>
<dbReference type="RefSeq" id="WP_221859779.1">
    <property type="nucleotide sequence ID" value="NZ_JAIKTU010000004.1"/>
</dbReference>
<feature type="transmembrane region" description="Helical" evidence="10">
    <location>
        <begin position="46"/>
        <end position="65"/>
    </location>
</feature>
<organism evidence="11 12">
    <name type="scientific">Clostridium sardiniense</name>
    <name type="common">Clostridium absonum</name>
    <dbReference type="NCBI Taxonomy" id="29369"/>
    <lineage>
        <taxon>Bacteria</taxon>
        <taxon>Bacillati</taxon>
        <taxon>Bacillota</taxon>
        <taxon>Clostridia</taxon>
        <taxon>Eubacteriales</taxon>
        <taxon>Clostridiaceae</taxon>
        <taxon>Clostridium</taxon>
    </lineage>
</organism>
<evidence type="ECO:0000256" key="2">
    <source>
        <dbReference type="ARBA" id="ARBA00022448"/>
    </source>
</evidence>
<dbReference type="InterPro" id="IPR004772">
    <property type="entry name" value="TrkH"/>
</dbReference>
<evidence type="ECO:0000256" key="3">
    <source>
        <dbReference type="ARBA" id="ARBA00022475"/>
    </source>
</evidence>
<keyword evidence="2" id="KW-0813">Transport</keyword>